<dbReference type="GO" id="GO:0051500">
    <property type="term" value="F:D-tyrosyl-tRNA(Tyr) deacylase activity"/>
    <property type="evidence" value="ECO:0007669"/>
    <property type="project" value="TreeGrafter"/>
</dbReference>
<evidence type="ECO:0000313" key="8">
    <source>
        <dbReference type="RefSeq" id="XP_033462638.1"/>
    </source>
</evidence>
<comment type="similarity">
    <text evidence="1 6">Belongs to the DTD family.</text>
</comment>
<keyword evidence="6" id="KW-0378">Hydrolase</keyword>
<organism evidence="8">
    <name type="scientific">Dissoconium aciculare CBS 342.82</name>
    <dbReference type="NCBI Taxonomy" id="1314786"/>
    <lineage>
        <taxon>Eukaryota</taxon>
        <taxon>Fungi</taxon>
        <taxon>Dikarya</taxon>
        <taxon>Ascomycota</taxon>
        <taxon>Pezizomycotina</taxon>
        <taxon>Dothideomycetes</taxon>
        <taxon>Dothideomycetidae</taxon>
        <taxon>Mycosphaerellales</taxon>
        <taxon>Dissoconiaceae</taxon>
        <taxon>Dissoconium</taxon>
    </lineage>
</organism>
<dbReference type="EC" id="3.1.1.96" evidence="2 6"/>
<dbReference type="RefSeq" id="XP_033462638.1">
    <property type="nucleotide sequence ID" value="XM_033599310.1"/>
</dbReference>
<dbReference type="AlphaFoldDB" id="A0A6J3MFF1"/>
<dbReference type="GO" id="GO:0000049">
    <property type="term" value="F:tRNA binding"/>
    <property type="evidence" value="ECO:0007669"/>
    <property type="project" value="UniProtKB-KW"/>
</dbReference>
<protein>
    <recommendedName>
        <fullName evidence="3 6">D-aminoacyl-tRNA deacylase</fullName>
        <ecNumber evidence="2 6">3.1.1.96</ecNumber>
    </recommendedName>
</protein>
<name>A0A6J3MFF1_9PEZI</name>
<dbReference type="GO" id="GO:0005737">
    <property type="term" value="C:cytoplasm"/>
    <property type="evidence" value="ECO:0007669"/>
    <property type="project" value="UniProtKB-SubCell"/>
</dbReference>
<dbReference type="InterPro" id="IPR003732">
    <property type="entry name" value="Daa-tRNA_deacyls_DTD"/>
</dbReference>
<accession>A0A6J3MFF1</accession>
<keyword evidence="6" id="KW-0820">tRNA-binding</keyword>
<evidence type="ECO:0000313" key="7">
    <source>
        <dbReference type="Proteomes" id="UP000504637"/>
    </source>
</evidence>
<reference evidence="8" key="3">
    <citation type="submission" date="2025-08" db="UniProtKB">
        <authorList>
            <consortium name="RefSeq"/>
        </authorList>
    </citation>
    <scope>IDENTIFICATION</scope>
    <source>
        <strain evidence="8">CBS 342.82</strain>
    </source>
</reference>
<dbReference type="Proteomes" id="UP000504637">
    <property type="component" value="Unplaced"/>
</dbReference>
<gene>
    <name evidence="8" type="ORF">K489DRAFT_162734</name>
</gene>
<dbReference type="Gene3D" id="3.50.80.10">
    <property type="entry name" value="D-tyrosyl-tRNA(Tyr) deacylase"/>
    <property type="match status" value="1"/>
</dbReference>
<comment type="subcellular location">
    <subcellularLocation>
        <location evidence="6">Cytoplasm</location>
    </subcellularLocation>
</comment>
<dbReference type="GeneID" id="54357109"/>
<comment type="catalytic activity">
    <reaction evidence="4">
        <text>glycyl-tRNA(Ala) + H2O = tRNA(Ala) + glycine + H(+)</text>
        <dbReference type="Rhea" id="RHEA:53744"/>
        <dbReference type="Rhea" id="RHEA-COMP:9657"/>
        <dbReference type="Rhea" id="RHEA-COMP:13640"/>
        <dbReference type="ChEBI" id="CHEBI:15377"/>
        <dbReference type="ChEBI" id="CHEBI:15378"/>
        <dbReference type="ChEBI" id="CHEBI:57305"/>
        <dbReference type="ChEBI" id="CHEBI:78442"/>
        <dbReference type="ChEBI" id="CHEBI:78522"/>
        <dbReference type="EC" id="3.1.1.96"/>
    </reaction>
</comment>
<dbReference type="SUPFAM" id="SSF69500">
    <property type="entry name" value="DTD-like"/>
    <property type="match status" value="1"/>
</dbReference>
<evidence type="ECO:0000256" key="1">
    <source>
        <dbReference type="ARBA" id="ARBA00009673"/>
    </source>
</evidence>
<evidence type="ECO:0000256" key="3">
    <source>
        <dbReference type="ARBA" id="ARBA00020007"/>
    </source>
</evidence>
<dbReference type="PANTHER" id="PTHR10472">
    <property type="entry name" value="D-TYROSYL-TRNA TYR DEACYLASE"/>
    <property type="match status" value="1"/>
</dbReference>
<reference evidence="8" key="1">
    <citation type="submission" date="2020-01" db="EMBL/GenBank/DDBJ databases">
        <authorList>
            <consortium name="DOE Joint Genome Institute"/>
            <person name="Haridas S."/>
            <person name="Albert R."/>
            <person name="Binder M."/>
            <person name="Bloem J."/>
            <person name="Labutti K."/>
            <person name="Salamov A."/>
            <person name="Andreopoulos B."/>
            <person name="Baker S.E."/>
            <person name="Barry K."/>
            <person name="Bills G."/>
            <person name="Bluhm B.H."/>
            <person name="Cannon C."/>
            <person name="Castanera R."/>
            <person name="Culley D.E."/>
            <person name="Daum C."/>
            <person name="Ezra D."/>
            <person name="Gonzalez J.B."/>
            <person name="Henrissat B."/>
            <person name="Kuo A."/>
            <person name="Liang C."/>
            <person name="Lipzen A."/>
            <person name="Lutzoni F."/>
            <person name="Magnuson J."/>
            <person name="Mondo S."/>
            <person name="Nolan M."/>
            <person name="Ohm R."/>
            <person name="Pangilinan J."/>
            <person name="Park H.-J."/>
            <person name="Ramirez L."/>
            <person name="Alfaro M."/>
            <person name="Sun H."/>
            <person name="Tritt A."/>
            <person name="Yoshinaga Y."/>
            <person name="Zwiers L.-H."/>
            <person name="Turgeon B.G."/>
            <person name="Goodwin S.B."/>
            <person name="Spatafora J.W."/>
            <person name="Crous P.W."/>
            <person name="Grigoriev I.V."/>
        </authorList>
    </citation>
    <scope>NUCLEOTIDE SEQUENCE</scope>
    <source>
        <strain evidence="8">CBS 342.82</strain>
    </source>
</reference>
<dbReference type="InterPro" id="IPR023509">
    <property type="entry name" value="DTD-like_sf"/>
</dbReference>
<evidence type="ECO:0000256" key="6">
    <source>
        <dbReference type="RuleBase" id="RU003470"/>
    </source>
</evidence>
<evidence type="ECO:0000256" key="2">
    <source>
        <dbReference type="ARBA" id="ARBA00013056"/>
    </source>
</evidence>
<evidence type="ECO:0000256" key="5">
    <source>
        <dbReference type="ARBA" id="ARBA00048018"/>
    </source>
</evidence>
<comment type="catalytic activity">
    <reaction evidence="5">
        <text>a D-aminoacyl-tRNA + H2O = a tRNA + a D-alpha-amino acid + H(+)</text>
        <dbReference type="Rhea" id="RHEA:13953"/>
        <dbReference type="Rhea" id="RHEA-COMP:10123"/>
        <dbReference type="Rhea" id="RHEA-COMP:10124"/>
        <dbReference type="ChEBI" id="CHEBI:15377"/>
        <dbReference type="ChEBI" id="CHEBI:15378"/>
        <dbReference type="ChEBI" id="CHEBI:59871"/>
        <dbReference type="ChEBI" id="CHEBI:78442"/>
        <dbReference type="ChEBI" id="CHEBI:79333"/>
        <dbReference type="EC" id="3.1.1.96"/>
    </reaction>
</comment>
<dbReference type="Pfam" id="PF02580">
    <property type="entry name" value="Tyr_Deacylase"/>
    <property type="match status" value="1"/>
</dbReference>
<sequence length="184" mass="20505">MKTILQRVKSASVSVDGQLVSTIKQGILVFAAIAKDDTVKEAESMAAKVLKVKLWNDDEGGKWKRNVQEIEGEVLCVSQFTLLASTKKGNKPSFHESATPDKGKELYDAFVGQVRKLYQEDRVKDGVFQAMMDVSLVNDGPVTIEIETKPVVMKNPTTMQEFQDGDVLKTHAHQTFEYPESLLK</sequence>
<evidence type="ECO:0000256" key="4">
    <source>
        <dbReference type="ARBA" id="ARBA00047676"/>
    </source>
</evidence>
<dbReference type="OrthoDB" id="275783at2759"/>
<dbReference type="FunFam" id="3.50.80.10:FF:000001">
    <property type="entry name" value="D-aminoacyl-tRNA deacylase"/>
    <property type="match status" value="1"/>
</dbReference>
<keyword evidence="7" id="KW-1185">Reference proteome</keyword>
<dbReference type="NCBIfam" id="TIGR00256">
    <property type="entry name" value="D-aminoacyl-tRNA deacylase"/>
    <property type="match status" value="1"/>
</dbReference>
<keyword evidence="6" id="KW-0694">RNA-binding</keyword>
<dbReference type="HAMAP" id="MF_00518">
    <property type="entry name" value="Deacylase_Dtd"/>
    <property type="match status" value="1"/>
</dbReference>
<dbReference type="PANTHER" id="PTHR10472:SF5">
    <property type="entry name" value="D-AMINOACYL-TRNA DEACYLASE 1"/>
    <property type="match status" value="1"/>
</dbReference>
<reference evidence="8" key="2">
    <citation type="submission" date="2020-04" db="EMBL/GenBank/DDBJ databases">
        <authorList>
            <consortium name="NCBI Genome Project"/>
        </authorList>
    </citation>
    <scope>NUCLEOTIDE SEQUENCE</scope>
    <source>
        <strain evidence="8">CBS 342.82</strain>
    </source>
</reference>
<proteinExistence type="inferred from homology"/>
<keyword evidence="6" id="KW-0963">Cytoplasm</keyword>